<comment type="caution">
    <text evidence="1">The sequence shown here is derived from an EMBL/GenBank/DDBJ whole genome shotgun (WGS) entry which is preliminary data.</text>
</comment>
<evidence type="ECO:0000313" key="2">
    <source>
        <dbReference type="Proteomes" id="UP000824533"/>
    </source>
</evidence>
<organism evidence="1 2">
    <name type="scientific">Dendrolimus kikuchii</name>
    <dbReference type="NCBI Taxonomy" id="765133"/>
    <lineage>
        <taxon>Eukaryota</taxon>
        <taxon>Metazoa</taxon>
        <taxon>Ecdysozoa</taxon>
        <taxon>Arthropoda</taxon>
        <taxon>Hexapoda</taxon>
        <taxon>Insecta</taxon>
        <taxon>Pterygota</taxon>
        <taxon>Neoptera</taxon>
        <taxon>Endopterygota</taxon>
        <taxon>Lepidoptera</taxon>
        <taxon>Glossata</taxon>
        <taxon>Ditrysia</taxon>
        <taxon>Bombycoidea</taxon>
        <taxon>Lasiocampidae</taxon>
        <taxon>Dendrolimus</taxon>
    </lineage>
</organism>
<gene>
    <name evidence="1" type="ORF">K1T71_010028</name>
</gene>
<proteinExistence type="predicted"/>
<dbReference type="EMBL" id="CM034404">
    <property type="protein sequence ID" value="KAJ0173882.1"/>
    <property type="molecule type" value="Genomic_DNA"/>
</dbReference>
<keyword evidence="2" id="KW-1185">Reference proteome</keyword>
<reference evidence="1 2" key="1">
    <citation type="journal article" date="2021" name="Front. Genet.">
        <title>Chromosome-Level Genome Assembly Reveals Significant Gene Expansion in the Toll and IMD Signaling Pathways of Dendrolimus kikuchii.</title>
        <authorList>
            <person name="Zhou J."/>
            <person name="Wu P."/>
            <person name="Xiong Z."/>
            <person name="Liu N."/>
            <person name="Zhao N."/>
            <person name="Ji M."/>
            <person name="Qiu Y."/>
            <person name="Yang B."/>
        </authorList>
    </citation>
    <scope>NUCLEOTIDE SEQUENCE [LARGE SCALE GENOMIC DNA]</scope>
    <source>
        <strain evidence="1">Ann1</strain>
    </source>
</reference>
<accession>A0ACC1CQQ1</accession>
<protein>
    <submittedName>
        <fullName evidence="1">Uncharacterized protein</fullName>
    </submittedName>
</protein>
<dbReference type="Proteomes" id="UP000824533">
    <property type="component" value="Linkage Group LG18"/>
</dbReference>
<evidence type="ECO:0000313" key="1">
    <source>
        <dbReference type="EMBL" id="KAJ0173882.1"/>
    </source>
</evidence>
<name>A0ACC1CQQ1_9NEOP</name>
<sequence length="257" mass="27552">MLKTSEWYLYPRFEALEGGATPNYAEVHNYLSHGIALEYVDDYRRHVPDCLPAGSPPPVVDPAPPPPSPPPPPATLALINRVPLQSLAPPTSPPASALPPFSHSLPETGASTRSIKQGTPFSDITNGPVPTTPPAAFYSPHRLDMPSPSMSSHHPARYPGWVMEPVRPVSRMHAWSPYACAPPPAGVSLSLADCEIYRVLSAANPQLANKFMVDVLERGVADMRLRAGSQVRLNPNAAEFRVAAAAAQAHVPPGFSE</sequence>